<feature type="domain" description="P-type ATPase A" evidence="12">
    <location>
        <begin position="116"/>
        <end position="216"/>
    </location>
</feature>
<dbReference type="FunFam" id="2.70.150.10:FF:000002">
    <property type="entry name" value="Copper-transporting ATPase 1, putative"/>
    <property type="match status" value="1"/>
</dbReference>
<dbReference type="Proteomes" id="UP000218387">
    <property type="component" value="Chromosome"/>
</dbReference>
<evidence type="ECO:0000256" key="9">
    <source>
        <dbReference type="ARBA" id="ARBA00039103"/>
    </source>
</evidence>
<name>A0A4P9C8N4_EUBML</name>
<evidence type="ECO:0000256" key="11">
    <source>
        <dbReference type="RuleBase" id="RU362081"/>
    </source>
</evidence>
<evidence type="ECO:0000256" key="4">
    <source>
        <dbReference type="ARBA" id="ARBA00022692"/>
    </source>
</evidence>
<feature type="transmembrane region" description="Helical" evidence="11">
    <location>
        <begin position="70"/>
        <end position="98"/>
    </location>
</feature>
<keyword evidence="5 11" id="KW-0479">Metal-binding</keyword>
<dbReference type="Pfam" id="PF00702">
    <property type="entry name" value="Hydrolase"/>
    <property type="match status" value="1"/>
</dbReference>
<dbReference type="GO" id="GO:0008551">
    <property type="term" value="F:P-type cadmium transporter activity"/>
    <property type="evidence" value="ECO:0007669"/>
    <property type="project" value="UniProtKB-EC"/>
</dbReference>
<dbReference type="InterPro" id="IPR023214">
    <property type="entry name" value="HAD_sf"/>
</dbReference>
<dbReference type="Gene3D" id="2.70.150.10">
    <property type="entry name" value="Calcium-transporting ATPase, cytoplasmic transduction domain A"/>
    <property type="match status" value="1"/>
</dbReference>
<dbReference type="InterPro" id="IPR051014">
    <property type="entry name" value="Cation_Transport_ATPase_IB"/>
</dbReference>
<feature type="transmembrane region" description="Helical" evidence="11">
    <location>
        <begin position="232"/>
        <end position="251"/>
    </location>
</feature>
<dbReference type="Pfam" id="PF00122">
    <property type="entry name" value="E1-E2_ATPase"/>
    <property type="match status" value="1"/>
</dbReference>
<dbReference type="EC" id="7.2.2.21" evidence="9"/>
<dbReference type="InterPro" id="IPR059000">
    <property type="entry name" value="ATPase_P-type_domA"/>
</dbReference>
<keyword evidence="7 11" id="KW-1133">Transmembrane helix</keyword>
<evidence type="ECO:0000256" key="2">
    <source>
        <dbReference type="ARBA" id="ARBA00006024"/>
    </source>
</evidence>
<dbReference type="SUPFAM" id="SSF56784">
    <property type="entry name" value="HAD-like"/>
    <property type="match status" value="1"/>
</dbReference>
<dbReference type="AlphaFoldDB" id="A0A4P9C8N4"/>
<comment type="subcellular location">
    <subcellularLocation>
        <location evidence="1">Cell membrane</location>
        <topology evidence="1">Multi-pass membrane protein</topology>
    </subcellularLocation>
</comment>
<dbReference type="InterPro" id="IPR018303">
    <property type="entry name" value="ATPase_P-typ_P_site"/>
</dbReference>
<keyword evidence="3" id="KW-0104">Cadmium</keyword>
<keyword evidence="11" id="KW-0067">ATP-binding</keyword>
<evidence type="ECO:0000313" key="14">
    <source>
        <dbReference type="Proteomes" id="UP000218387"/>
    </source>
</evidence>
<keyword evidence="11" id="KW-0547">Nucleotide-binding</keyword>
<dbReference type="EMBL" id="CP029487">
    <property type="protein sequence ID" value="QCT71784.1"/>
    <property type="molecule type" value="Genomic_DNA"/>
</dbReference>
<dbReference type="NCBIfam" id="TIGR01511">
    <property type="entry name" value="ATPase-IB1_Cu"/>
    <property type="match status" value="1"/>
</dbReference>
<dbReference type="InterPro" id="IPR001757">
    <property type="entry name" value="P_typ_ATPase"/>
</dbReference>
<dbReference type="PRINTS" id="PR00119">
    <property type="entry name" value="CATATPASE"/>
</dbReference>
<evidence type="ECO:0000256" key="1">
    <source>
        <dbReference type="ARBA" id="ARBA00004651"/>
    </source>
</evidence>
<accession>A0A4P9C8N4</accession>
<evidence type="ECO:0000256" key="7">
    <source>
        <dbReference type="ARBA" id="ARBA00022989"/>
    </source>
</evidence>
<evidence type="ECO:0000256" key="3">
    <source>
        <dbReference type="ARBA" id="ARBA00022539"/>
    </source>
</evidence>
<dbReference type="SUPFAM" id="SSF81653">
    <property type="entry name" value="Calcium ATPase, transduction domain A"/>
    <property type="match status" value="1"/>
</dbReference>
<dbReference type="PANTHER" id="PTHR48085:SF5">
    <property type="entry name" value="CADMIUM_ZINC-TRANSPORTING ATPASE HMA4-RELATED"/>
    <property type="match status" value="1"/>
</dbReference>
<dbReference type="PROSITE" id="PS00154">
    <property type="entry name" value="ATPASE_E1_E2"/>
    <property type="match status" value="1"/>
</dbReference>
<dbReference type="GO" id="GO:0046872">
    <property type="term" value="F:metal ion binding"/>
    <property type="evidence" value="ECO:0007669"/>
    <property type="project" value="UniProtKB-KW"/>
</dbReference>
<dbReference type="SUPFAM" id="SSF81665">
    <property type="entry name" value="Calcium ATPase, transmembrane domain M"/>
    <property type="match status" value="1"/>
</dbReference>
<dbReference type="Gene3D" id="3.40.50.1000">
    <property type="entry name" value="HAD superfamily/HAD-like"/>
    <property type="match status" value="1"/>
</dbReference>
<feature type="transmembrane region" description="Helical" evidence="11">
    <location>
        <begin position="12"/>
        <end position="30"/>
    </location>
</feature>
<evidence type="ECO:0000256" key="5">
    <source>
        <dbReference type="ARBA" id="ARBA00022723"/>
    </source>
</evidence>
<keyword evidence="8 11" id="KW-0472">Membrane</keyword>
<dbReference type="NCBIfam" id="TIGR01525">
    <property type="entry name" value="ATPase-IB_hvy"/>
    <property type="match status" value="1"/>
</dbReference>
<dbReference type="Gene3D" id="3.40.1110.10">
    <property type="entry name" value="Calcium-transporting ATPase, cytoplasmic domain N"/>
    <property type="match status" value="2"/>
</dbReference>
<dbReference type="InterPro" id="IPR044492">
    <property type="entry name" value="P_typ_ATPase_HD_dom"/>
</dbReference>
<dbReference type="InterPro" id="IPR023299">
    <property type="entry name" value="ATPase_P-typ_cyto_dom_N"/>
</dbReference>
<feature type="transmembrane region" description="Helical" evidence="11">
    <location>
        <begin position="595"/>
        <end position="615"/>
    </location>
</feature>
<dbReference type="InterPro" id="IPR027256">
    <property type="entry name" value="P-typ_ATPase_IB"/>
</dbReference>
<dbReference type="PANTHER" id="PTHR48085">
    <property type="entry name" value="CADMIUM/ZINC-TRANSPORTING ATPASE HMA2-RELATED"/>
    <property type="match status" value="1"/>
</dbReference>
<dbReference type="InterPro" id="IPR008250">
    <property type="entry name" value="ATPase_P-typ_transduc_dom_A_sf"/>
</dbReference>
<feature type="transmembrane region" description="Helical" evidence="11">
    <location>
        <begin position="568"/>
        <end position="589"/>
    </location>
</feature>
<evidence type="ECO:0000313" key="13">
    <source>
        <dbReference type="EMBL" id="QCT71784.1"/>
    </source>
</evidence>
<evidence type="ECO:0000259" key="12">
    <source>
        <dbReference type="Pfam" id="PF00122"/>
    </source>
</evidence>
<evidence type="ECO:0000256" key="8">
    <source>
        <dbReference type="ARBA" id="ARBA00023136"/>
    </source>
</evidence>
<dbReference type="NCBIfam" id="TIGR01494">
    <property type="entry name" value="ATPase_P-type"/>
    <property type="match status" value="1"/>
</dbReference>
<gene>
    <name evidence="13" type="ORF">CPZ25_010750</name>
</gene>
<feature type="transmembrane region" description="Helical" evidence="11">
    <location>
        <begin position="257"/>
        <end position="282"/>
    </location>
</feature>
<dbReference type="GO" id="GO:0005886">
    <property type="term" value="C:plasma membrane"/>
    <property type="evidence" value="ECO:0007669"/>
    <property type="project" value="UniProtKB-SubCell"/>
</dbReference>
<dbReference type="SFLD" id="SFLDG00002">
    <property type="entry name" value="C1.7:_P-type_atpase_like"/>
    <property type="match status" value="1"/>
</dbReference>
<keyword evidence="11" id="KW-1003">Cell membrane</keyword>
<dbReference type="KEGG" id="emt:CPZ25_010750"/>
<keyword evidence="4 11" id="KW-0812">Transmembrane</keyword>
<dbReference type="GO" id="GO:0005524">
    <property type="term" value="F:ATP binding"/>
    <property type="evidence" value="ECO:0007669"/>
    <property type="project" value="UniProtKB-UniRule"/>
</dbReference>
<evidence type="ECO:0000256" key="10">
    <source>
        <dbReference type="ARBA" id="ARBA00049338"/>
    </source>
</evidence>
<protein>
    <recommendedName>
        <fullName evidence="9">Cd(2+)-exporting ATPase</fullName>
        <ecNumber evidence="9">7.2.2.21</ecNumber>
    </recommendedName>
</protein>
<dbReference type="GO" id="GO:0016887">
    <property type="term" value="F:ATP hydrolysis activity"/>
    <property type="evidence" value="ECO:0007669"/>
    <property type="project" value="InterPro"/>
</dbReference>
<sequence>MMNWLKDEEKRTAAAMVISALALGIHFVAGGRLGVNLSWIAVVLCGLPIIIGAVAAVIKEFDIRADVLVSIAIIASVAIGEVFAAGEIAVIMTLGGYLEERTVNKARKGIERLVDLTPEKARVMRDGQEATVDVEDVAVGETVRVLPGEKIPVDGIVLSGDTAVDQSLMTGESLPVDKEKGDAVFCGTMNQFGAVDIQVTKAAEDSSLKRMIRLVESADAGRAPISHLADRWATVIVVLALTAAVVTGLVTGELTRAVTILVVFCPCALVLATPTAIMAGIGNAAKNGILIRSGDALERLASVGRVAFDKTGTITYGKPCVRAFECEQAWERDALLKWTAAAEARSEHPLGKAVSAYYAEGQKEPLPEPSEFAMLPGKGVHAVVEGHEIAAGNRKLFDAMGVSVTKGLEKSAKKYLREGGTLIYIAVDGKAAGYAVLADTLRNNAPKMVEKLRVQGLKTALITGDHRAAALYMAEQAGIDTVEADCLPEDKIDVIKRLQRKGQEKICMIGDGINDAPALKTADVGLAMGDIGSDIAMDAADTVLVGDDLMKVPYLTALSRKTMQTIRVNIFLSQALNAVAVVLAMTGIMGPVAGALVHNVGSVAVIISSAMLLNFNQKKNGKERQKTSGSLKLSQS</sequence>
<keyword evidence="6" id="KW-1278">Translocase</keyword>
<dbReference type="RefSeq" id="WP_096918642.1">
    <property type="nucleotide sequence ID" value="NZ_CP029487.1"/>
</dbReference>
<comment type="similarity">
    <text evidence="2 11">Belongs to the cation transport ATPase (P-type) (TC 3.A.3) family. Type IB subfamily.</text>
</comment>
<dbReference type="SFLD" id="SFLDF00027">
    <property type="entry name" value="p-type_atpase"/>
    <property type="match status" value="1"/>
</dbReference>
<dbReference type="InterPro" id="IPR036412">
    <property type="entry name" value="HAD-like_sf"/>
</dbReference>
<organism evidence="13 14">
    <name type="scientific">Eubacterium maltosivorans</name>
    <dbReference type="NCBI Taxonomy" id="2041044"/>
    <lineage>
        <taxon>Bacteria</taxon>
        <taxon>Bacillati</taxon>
        <taxon>Bacillota</taxon>
        <taxon>Clostridia</taxon>
        <taxon>Eubacteriales</taxon>
        <taxon>Eubacteriaceae</taxon>
        <taxon>Eubacterium</taxon>
    </lineage>
</organism>
<evidence type="ECO:0000256" key="6">
    <source>
        <dbReference type="ARBA" id="ARBA00022967"/>
    </source>
</evidence>
<dbReference type="InterPro" id="IPR023298">
    <property type="entry name" value="ATPase_P-typ_TM_dom_sf"/>
</dbReference>
<keyword evidence="14" id="KW-1185">Reference proteome</keyword>
<feature type="transmembrane region" description="Helical" evidence="11">
    <location>
        <begin position="37"/>
        <end position="58"/>
    </location>
</feature>
<proteinExistence type="inferred from homology"/>
<dbReference type="SFLD" id="SFLDS00003">
    <property type="entry name" value="Haloacid_Dehalogenase"/>
    <property type="match status" value="1"/>
</dbReference>
<reference evidence="13 14" key="1">
    <citation type="submission" date="2018-05" db="EMBL/GenBank/DDBJ databases">
        <title>Genome comparison of Eubacterium sp.</title>
        <authorList>
            <person name="Feng Y."/>
            <person name="Sanchez-Andrea I."/>
            <person name="Stams A.J.M."/>
            <person name="De Vos W.M."/>
        </authorList>
    </citation>
    <scope>NUCLEOTIDE SEQUENCE [LARGE SCALE GENOMIC DNA]</scope>
    <source>
        <strain evidence="13 14">YI</strain>
    </source>
</reference>
<comment type="catalytic activity">
    <reaction evidence="10">
        <text>Cd(2+)(in) + ATP + H2O = Cd(2+)(out) + ADP + phosphate + H(+)</text>
        <dbReference type="Rhea" id="RHEA:12132"/>
        <dbReference type="ChEBI" id="CHEBI:15377"/>
        <dbReference type="ChEBI" id="CHEBI:15378"/>
        <dbReference type="ChEBI" id="CHEBI:30616"/>
        <dbReference type="ChEBI" id="CHEBI:43474"/>
        <dbReference type="ChEBI" id="CHEBI:48775"/>
        <dbReference type="ChEBI" id="CHEBI:456216"/>
        <dbReference type="EC" id="7.2.2.21"/>
    </reaction>
</comment>